<feature type="compositionally biased region" description="Polar residues" evidence="1">
    <location>
        <begin position="171"/>
        <end position="180"/>
    </location>
</feature>
<evidence type="ECO:0000256" key="1">
    <source>
        <dbReference type="SAM" id="MobiDB-lite"/>
    </source>
</evidence>
<proteinExistence type="predicted"/>
<keyword evidence="3" id="KW-1185">Reference proteome</keyword>
<feature type="region of interest" description="Disordered" evidence="1">
    <location>
        <begin position="146"/>
        <end position="180"/>
    </location>
</feature>
<evidence type="ECO:0000313" key="3">
    <source>
        <dbReference type="Proteomes" id="UP001500655"/>
    </source>
</evidence>
<comment type="caution">
    <text evidence="2">The sequence shown here is derived from an EMBL/GenBank/DDBJ whole genome shotgun (WGS) entry which is preliminary data.</text>
</comment>
<dbReference type="EMBL" id="BAAALS010000003">
    <property type="protein sequence ID" value="GAA1739991.1"/>
    <property type="molecule type" value="Genomic_DNA"/>
</dbReference>
<sequence>MSHSERPAAADDADRLAASLADWIDAMSFADRDADQVTELLVEAVVEWGRSHHWRVYRRARSVMPLPAPYAERHSVVDVGIARAGAAPIVVEVDRSDRRRTLDKLLAEAGAGRVALWVRWGPGPFSAPPPPVRLVTCVVTSRRDRASGRRLHSARADRLPAPQHGVDLDSGEQTTLFGER</sequence>
<dbReference type="Proteomes" id="UP001500655">
    <property type="component" value="Unassembled WGS sequence"/>
</dbReference>
<gene>
    <name evidence="2" type="ORF">GCM10009681_08580</name>
</gene>
<accession>A0ABP4VWI7</accession>
<organism evidence="2 3">
    <name type="scientific">Luedemannella helvata</name>
    <dbReference type="NCBI Taxonomy" id="349315"/>
    <lineage>
        <taxon>Bacteria</taxon>
        <taxon>Bacillati</taxon>
        <taxon>Actinomycetota</taxon>
        <taxon>Actinomycetes</taxon>
        <taxon>Micromonosporales</taxon>
        <taxon>Micromonosporaceae</taxon>
        <taxon>Luedemannella</taxon>
    </lineage>
</organism>
<dbReference type="RefSeq" id="WP_344077034.1">
    <property type="nucleotide sequence ID" value="NZ_BAAALS010000003.1"/>
</dbReference>
<protein>
    <submittedName>
        <fullName evidence="2">Uncharacterized protein</fullName>
    </submittedName>
</protein>
<reference evidence="3" key="1">
    <citation type="journal article" date="2019" name="Int. J. Syst. Evol. Microbiol.">
        <title>The Global Catalogue of Microorganisms (GCM) 10K type strain sequencing project: providing services to taxonomists for standard genome sequencing and annotation.</title>
        <authorList>
            <consortium name="The Broad Institute Genomics Platform"/>
            <consortium name="The Broad Institute Genome Sequencing Center for Infectious Disease"/>
            <person name="Wu L."/>
            <person name="Ma J."/>
        </authorList>
    </citation>
    <scope>NUCLEOTIDE SEQUENCE [LARGE SCALE GENOMIC DNA]</scope>
    <source>
        <strain evidence="3">JCM 13249</strain>
    </source>
</reference>
<evidence type="ECO:0000313" key="2">
    <source>
        <dbReference type="EMBL" id="GAA1739991.1"/>
    </source>
</evidence>
<name>A0ABP4VWI7_9ACTN</name>